<dbReference type="EMBL" id="CM042880">
    <property type="protein sequence ID" value="KAI4389976.1"/>
    <property type="molecule type" value="Genomic_DNA"/>
</dbReference>
<evidence type="ECO:0000313" key="1">
    <source>
        <dbReference type="EMBL" id="KAI4389976.1"/>
    </source>
</evidence>
<evidence type="ECO:0000313" key="2">
    <source>
        <dbReference type="Proteomes" id="UP001057402"/>
    </source>
</evidence>
<gene>
    <name evidence="1" type="ORF">MLD38_002135</name>
</gene>
<reference evidence="2" key="1">
    <citation type="journal article" date="2023" name="Front. Plant Sci.">
        <title>Chromosomal-level genome assembly of Melastoma candidum provides insights into trichome evolution.</title>
        <authorList>
            <person name="Zhong Y."/>
            <person name="Wu W."/>
            <person name="Sun C."/>
            <person name="Zou P."/>
            <person name="Liu Y."/>
            <person name="Dai S."/>
            <person name="Zhou R."/>
        </authorList>
    </citation>
    <scope>NUCLEOTIDE SEQUENCE [LARGE SCALE GENOMIC DNA]</scope>
</reference>
<proteinExistence type="predicted"/>
<keyword evidence="2" id="KW-1185">Reference proteome</keyword>
<name>A0ACB9SIT3_9MYRT</name>
<comment type="caution">
    <text evidence="1">The sequence shown here is derived from an EMBL/GenBank/DDBJ whole genome shotgun (WGS) entry which is preliminary data.</text>
</comment>
<protein>
    <submittedName>
        <fullName evidence="1">Uncharacterized protein</fullName>
    </submittedName>
</protein>
<accession>A0ACB9SIT3</accession>
<dbReference type="Proteomes" id="UP001057402">
    <property type="component" value="Chromosome 1"/>
</dbReference>
<sequence>MGGVCSGGVVKARGSPAGMETGFPGKIEVNWVVPRSKYEAETDRTYRDHGKGDLRYDSGKLGKPTSKVTPKNSFIGRASIVGLDKAVDVLDTIGSGVSNLNTGSRFLPGGTSRGSRISILAFEVANTITKGSNLMQSLLPENVRFLKKEILHSRGVRQLVSGDVIELLLFAAADKRDELEVFSREVVRFGNLCKDPHWHNLDRSFSRLCFEDSDHQPQRAEAEASMQELTTLARHTSELYHELQTLDRFEQDYRQKGEELDSLSLPRKGEGLTLLHNEVKHQRKLVRSLKRKSLWSKTLEEIMEKLVDSVAYIHNAISEAFGDGGMTLPGQDVKKGDVVPQRLGTAGLALHYANVINQIDTIASRPMSLPQDTRDSLYRGLPPPVKKALHRKLQAIDEKEEITAAQIKAEMEKTLEWLVPVATNTIKAHQGFGWVGEWANKGSTDYFGEKNTPAPTSNLIRLQTLYHADKQKVDDHILELVTQLHCLVSLIRNRGQQPYKQQPQFRSPNPRKPADLKLESCPSRSLSQEDRNLLNLARLRRTVPGISKSQDFSIDRRRRKKNSQPWAVSKSADTSPSRDLSPEKNSGKRTPIDRID</sequence>
<organism evidence="1 2">
    <name type="scientific">Melastoma candidum</name>
    <dbReference type="NCBI Taxonomy" id="119954"/>
    <lineage>
        <taxon>Eukaryota</taxon>
        <taxon>Viridiplantae</taxon>
        <taxon>Streptophyta</taxon>
        <taxon>Embryophyta</taxon>
        <taxon>Tracheophyta</taxon>
        <taxon>Spermatophyta</taxon>
        <taxon>Magnoliopsida</taxon>
        <taxon>eudicotyledons</taxon>
        <taxon>Gunneridae</taxon>
        <taxon>Pentapetalae</taxon>
        <taxon>rosids</taxon>
        <taxon>malvids</taxon>
        <taxon>Myrtales</taxon>
        <taxon>Melastomataceae</taxon>
        <taxon>Melastomatoideae</taxon>
        <taxon>Melastomateae</taxon>
        <taxon>Melastoma</taxon>
    </lineage>
</organism>